<gene>
    <name evidence="2" type="ORF">R3W88_030451</name>
</gene>
<evidence type="ECO:0000259" key="1">
    <source>
        <dbReference type="Pfam" id="PF25019"/>
    </source>
</evidence>
<dbReference type="InterPro" id="IPR056789">
    <property type="entry name" value="LRR_R13L1-DRL21"/>
</dbReference>
<reference evidence="2 3" key="1">
    <citation type="submission" date="2023-10" db="EMBL/GenBank/DDBJ databases">
        <title>Genome-Wide Identification Analysis in wild type Solanum Pinnatisectum Reveals Some Genes Defensing Phytophthora Infestans.</title>
        <authorList>
            <person name="Sun C."/>
        </authorList>
    </citation>
    <scope>NUCLEOTIDE SEQUENCE [LARGE SCALE GENOMIC DNA]</scope>
    <source>
        <strain evidence="2">LQN</strain>
        <tissue evidence="2">Leaf</tissue>
    </source>
</reference>
<dbReference type="Gene3D" id="3.80.10.10">
    <property type="entry name" value="Ribonuclease Inhibitor"/>
    <property type="match status" value="1"/>
</dbReference>
<organism evidence="2 3">
    <name type="scientific">Solanum pinnatisectum</name>
    <name type="common">tansyleaf nightshade</name>
    <dbReference type="NCBI Taxonomy" id="50273"/>
    <lineage>
        <taxon>Eukaryota</taxon>
        <taxon>Viridiplantae</taxon>
        <taxon>Streptophyta</taxon>
        <taxon>Embryophyta</taxon>
        <taxon>Tracheophyta</taxon>
        <taxon>Spermatophyta</taxon>
        <taxon>Magnoliopsida</taxon>
        <taxon>eudicotyledons</taxon>
        <taxon>Gunneridae</taxon>
        <taxon>Pentapetalae</taxon>
        <taxon>asterids</taxon>
        <taxon>lamiids</taxon>
        <taxon>Solanales</taxon>
        <taxon>Solanaceae</taxon>
        <taxon>Solanoideae</taxon>
        <taxon>Solaneae</taxon>
        <taxon>Solanum</taxon>
    </lineage>
</organism>
<dbReference type="AlphaFoldDB" id="A0AAV9K850"/>
<dbReference type="PANTHER" id="PTHR47186:SF42">
    <property type="entry name" value="DISEASE RESISTANCE RPP13-LIKE PROTEIN 1"/>
    <property type="match status" value="1"/>
</dbReference>
<proteinExistence type="predicted"/>
<dbReference type="PANTHER" id="PTHR47186">
    <property type="entry name" value="LEUCINE-RICH REPEAT-CONTAINING PROTEIN 57"/>
    <property type="match status" value="1"/>
</dbReference>
<dbReference type="Proteomes" id="UP001311915">
    <property type="component" value="Unassembled WGS sequence"/>
</dbReference>
<comment type="caution">
    <text evidence="2">The sequence shown here is derived from an EMBL/GenBank/DDBJ whole genome shotgun (WGS) entry which is preliminary data.</text>
</comment>
<dbReference type="SUPFAM" id="SSF52058">
    <property type="entry name" value="L domain-like"/>
    <property type="match status" value="1"/>
</dbReference>
<evidence type="ECO:0000313" key="3">
    <source>
        <dbReference type="Proteomes" id="UP001311915"/>
    </source>
</evidence>
<name>A0AAV9K850_9SOLN</name>
<feature type="domain" description="R13L1/DRL21-like LRR repeat region" evidence="1">
    <location>
        <begin position="26"/>
        <end position="151"/>
    </location>
</feature>
<keyword evidence="3" id="KW-1185">Reference proteome</keyword>
<evidence type="ECO:0000313" key="2">
    <source>
        <dbReference type="EMBL" id="KAK4709526.1"/>
    </source>
</evidence>
<accession>A0AAV9K850</accession>
<dbReference type="Pfam" id="PF25019">
    <property type="entry name" value="LRR_R13L1-DRL21"/>
    <property type="match status" value="1"/>
</dbReference>
<protein>
    <recommendedName>
        <fullName evidence="1">R13L1/DRL21-like LRR repeat region domain-containing protein</fullName>
    </recommendedName>
</protein>
<dbReference type="EMBL" id="JAWPEI010000012">
    <property type="protein sequence ID" value="KAK4709526.1"/>
    <property type="molecule type" value="Genomic_DNA"/>
</dbReference>
<sequence>MPLHPSKLKSLQVPLGVACLQSGLKLKDLGEQCNLYGSLSIVELQNVVDRREALKANLREKEHIERLSLSWGISIAENSQTERDILDELQPNTNIEELEISGYRGTKFPNWLADYSYLKLVKLSLSRCNNCDSLPALGQLPSLKVLTIGYMDRITEVTEEFYGSPSSIKPFNSLEWLEFNQMTRWKQWHVLGSGEFPALQNLSIEDCPNLMGKLPGNLCSLTGLTISNCPKLILETPIQLSSLKRFEVVGSVKVGVINYQTLSLSYLLAY</sequence>
<dbReference type="InterPro" id="IPR032675">
    <property type="entry name" value="LRR_dom_sf"/>
</dbReference>